<dbReference type="SUPFAM" id="SSF49478">
    <property type="entry name" value="Cna protein B-type domain"/>
    <property type="match status" value="3"/>
</dbReference>
<dbReference type="eggNOG" id="COG4932">
    <property type="taxonomic scope" value="Bacteria"/>
</dbReference>
<evidence type="ECO:0000313" key="7">
    <source>
        <dbReference type="EMBL" id="EST89889.1"/>
    </source>
</evidence>
<evidence type="ECO:0000256" key="2">
    <source>
        <dbReference type="ARBA" id="ARBA00022525"/>
    </source>
</evidence>
<feature type="domain" description="VWFA" evidence="6">
    <location>
        <begin position="356"/>
        <end position="597"/>
    </location>
</feature>
<protein>
    <recommendedName>
        <fullName evidence="6">VWFA domain-containing protein</fullName>
    </recommendedName>
</protein>
<comment type="similarity">
    <text evidence="1">Belongs to the serine-aspartate repeat-containing protein (SDr) family.</text>
</comment>
<dbReference type="PROSITE" id="PS50234">
    <property type="entry name" value="VWFA"/>
    <property type="match status" value="1"/>
</dbReference>
<dbReference type="RefSeq" id="WP_023606323.1">
    <property type="nucleotide sequence ID" value="NZ_AYSH01000013.1"/>
</dbReference>
<dbReference type="EMBL" id="AYSH01000013">
    <property type="protein sequence ID" value="EST89889.1"/>
    <property type="molecule type" value="Genomic_DNA"/>
</dbReference>
<dbReference type="InterPro" id="IPR041033">
    <property type="entry name" value="SpaA_PFL_dom_1"/>
</dbReference>
<evidence type="ECO:0000313" key="8">
    <source>
        <dbReference type="Proteomes" id="UP000018126"/>
    </source>
</evidence>
<evidence type="ECO:0000256" key="5">
    <source>
        <dbReference type="SAM" id="Phobius"/>
    </source>
</evidence>
<gene>
    <name evidence="7" type="ORF">T233_00995</name>
</gene>
<feature type="region of interest" description="Disordered" evidence="4">
    <location>
        <begin position="168"/>
        <end position="206"/>
    </location>
</feature>
<evidence type="ECO:0000259" key="6">
    <source>
        <dbReference type="PROSITE" id="PS50234"/>
    </source>
</evidence>
<dbReference type="PANTHER" id="PTHR36108">
    <property type="entry name" value="COLOSSIN-B-RELATED"/>
    <property type="match status" value="1"/>
</dbReference>
<accession>V6Q436</accession>
<keyword evidence="5" id="KW-0812">Transmembrane</keyword>
<evidence type="ECO:0000256" key="1">
    <source>
        <dbReference type="ARBA" id="ARBA00007257"/>
    </source>
</evidence>
<dbReference type="Gene3D" id="2.60.40.10">
    <property type="entry name" value="Immunoglobulins"/>
    <property type="match status" value="2"/>
</dbReference>
<reference evidence="7 8" key="1">
    <citation type="journal article" date="2013" name="Genome Announc.">
        <title>High-Quality Draft Genome Sequence of Vagococcus lutrae Strain LBD1, Isolated from the Largemouth Bass Micropterus salmoides.</title>
        <authorList>
            <person name="Lebreton F."/>
            <person name="Valentino M.D."/>
            <person name="Duncan L.B."/>
            <person name="Zeng Q."/>
            <person name="Manson McGuire A."/>
            <person name="Earl A.M."/>
            <person name="Gilmore M.S."/>
        </authorList>
    </citation>
    <scope>NUCLEOTIDE SEQUENCE [LARGE SCALE GENOMIC DNA]</scope>
    <source>
        <strain evidence="7 8">LBD1</strain>
    </source>
</reference>
<organism evidence="7 8">
    <name type="scientific">Vagococcus lutrae LBD1</name>
    <dbReference type="NCBI Taxonomy" id="1408226"/>
    <lineage>
        <taxon>Bacteria</taxon>
        <taxon>Bacillati</taxon>
        <taxon>Bacillota</taxon>
        <taxon>Bacilli</taxon>
        <taxon>Lactobacillales</taxon>
        <taxon>Enterococcaceae</taxon>
        <taxon>Vagococcus</taxon>
    </lineage>
</organism>
<evidence type="ECO:0000256" key="4">
    <source>
        <dbReference type="SAM" id="MobiDB-lite"/>
    </source>
</evidence>
<dbReference type="STRING" id="1408226.T233_00995"/>
<name>V6Q436_9ENTE</name>
<dbReference type="Proteomes" id="UP000018126">
    <property type="component" value="Unassembled WGS sequence"/>
</dbReference>
<sequence length="1132" mass="129441">MKEIKKFDRLLCAMFLILIVVYLSHAQIGVANEVTSHSLVETELLTLTYEVVQEADQLSWQVHYEKRTDTPTKLQLMLTDQRLRNIQSKEMEEMKSAIQPVVWLEKEWLSQSDGYLQFKTTLTETELELVVELSEKQEDSDNMEESMILPQRIKGPHQLVANVEISSTEISSKPEEAKEEVETNETETSKERVESGVKEITSDEEEEITEEVTPSFRSAYAFQSAPADLERFDLKMYKDLFEYFDEQSSPKEEKGIYPKHNTNKYLKDNQIKINEKKTIKNFDYGIQTIDTIKTKNILNGPLDFSKGYHNYSYNDSYDTSNVLTKKTVKPNPNDETKFDIELDVIGGATETPKQIDVVFVLDKSSSMNFSQGNETRWSILQKSMNTFLNGLLNQGDIQIGITSFGSEREYYGRNQYERTVFADVATFNNQKSYTKNINDILNHSIYKNPPQYNSGTPTFMGIDAGVDLLTNPQLGAREGAEKHLIVLTDGVATYGPLIGNYRFDKLSTSRKSQENVNRYFTKSTSSYTYSDYNKDQYLAIGNGSENVDNTKQVLTNTLQNITNTYANSALPKNTKKYSIGFSLNSSNIEANILLQNISGNKNVYYADSRFDINRVLEQIKRNILEKTTNFELGSVIDPMSDFIEFIPESINKYALVLDEYTSGEKNISIVESDFEKNNLSYMDDAQITYLNNENIISISDLNLGAYINKTNKERHGIRLTYQVQLKEEYFDGNYYPTNGPTFAQAFNYSKPLGFAVPSVRVRPEKGSLLVKKVWDDQENVWEKRQDIIIQLQQREKGSNEKWEDVPNQRVSLSKDKSETEFEHEFKEVLFRSGNKQYEYRVEERVNDKNTGVTGYEKPQYSHEAIDQTKSNETMTVINELKYLPLEFKKVGHDGETPLANVGFTLYEEGSHESIGKEVTSDSKGEINFGSLPIGRYVLKETTPLIGYQAMEDIHFEIVQDETSRKLSFKGLPENRTLVNRLKDFQLQIEKKDQYGRPVPNVTFQLKGKDYDQKQAADESSEKGNTFTFKGLKPGEYTLEEVEVNSHYVLLEKPIKIVISDIGEVTIDDELLQNVLTEKGNIIHLEVTNTAKGILPATGGTGYQTFKKAGAILLVTGMIVMGYYLWRNRQEVA</sequence>
<dbReference type="Gene3D" id="2.60.40.2110">
    <property type="match status" value="1"/>
</dbReference>
<comment type="caution">
    <text evidence="7">The sequence shown here is derived from an EMBL/GenBank/DDBJ whole genome shotgun (WGS) entry which is preliminary data.</text>
</comment>
<keyword evidence="5" id="KW-0472">Membrane</keyword>
<dbReference type="SUPFAM" id="SSF53300">
    <property type="entry name" value="vWA-like"/>
    <property type="match status" value="1"/>
</dbReference>
<keyword evidence="2" id="KW-0964">Secreted</keyword>
<dbReference type="CDD" id="cd00198">
    <property type="entry name" value="vWFA"/>
    <property type="match status" value="1"/>
</dbReference>
<evidence type="ECO:0000256" key="3">
    <source>
        <dbReference type="ARBA" id="ARBA00022729"/>
    </source>
</evidence>
<dbReference type="Pfam" id="PF17802">
    <property type="entry name" value="SpaA"/>
    <property type="match status" value="2"/>
</dbReference>
<dbReference type="AlphaFoldDB" id="V6Q436"/>
<dbReference type="PATRIC" id="fig|1408226.3.peg.965"/>
<dbReference type="Pfam" id="PF00092">
    <property type="entry name" value="VWA"/>
    <property type="match status" value="1"/>
</dbReference>
<dbReference type="SMART" id="SM00327">
    <property type="entry name" value="VWA"/>
    <property type="match status" value="1"/>
</dbReference>
<dbReference type="Gene3D" id="3.40.50.410">
    <property type="entry name" value="von Willebrand factor, type A domain"/>
    <property type="match status" value="1"/>
</dbReference>
<proteinExistence type="inferred from homology"/>
<keyword evidence="8" id="KW-1185">Reference proteome</keyword>
<keyword evidence="3" id="KW-0732">Signal</keyword>
<dbReference type="PANTHER" id="PTHR36108:SF13">
    <property type="entry name" value="COLOSSIN-B-RELATED"/>
    <property type="match status" value="1"/>
</dbReference>
<feature type="compositionally biased region" description="Basic and acidic residues" evidence="4">
    <location>
        <begin position="187"/>
        <end position="201"/>
    </location>
</feature>
<dbReference type="InterPro" id="IPR002035">
    <property type="entry name" value="VWF_A"/>
</dbReference>
<dbReference type="InterPro" id="IPR036465">
    <property type="entry name" value="vWFA_dom_sf"/>
</dbReference>
<dbReference type="InterPro" id="IPR013783">
    <property type="entry name" value="Ig-like_fold"/>
</dbReference>
<dbReference type="eggNOG" id="COG2304">
    <property type="taxonomic scope" value="Bacteria"/>
</dbReference>
<keyword evidence="5" id="KW-1133">Transmembrane helix</keyword>
<feature type="transmembrane region" description="Helical" evidence="5">
    <location>
        <begin position="1108"/>
        <end position="1125"/>
    </location>
</feature>